<dbReference type="PRINTS" id="PR00120">
    <property type="entry name" value="HATPASE"/>
</dbReference>
<protein>
    <recommendedName>
        <fullName evidence="8">Cd(2+)-exporting ATPase</fullName>
        <ecNumber evidence="8">7.2.2.21</ecNumber>
    </recommendedName>
</protein>
<dbReference type="SFLD" id="SFLDG00002">
    <property type="entry name" value="C1.7:_P-type_atpase_like"/>
    <property type="match status" value="1"/>
</dbReference>
<dbReference type="NCBIfam" id="TIGR01494">
    <property type="entry name" value="ATPase_P-type"/>
    <property type="match status" value="1"/>
</dbReference>
<dbReference type="InterPro" id="IPR008250">
    <property type="entry name" value="ATPase_P-typ_transduc_dom_A_sf"/>
</dbReference>
<dbReference type="EMBL" id="DXBG01000016">
    <property type="protein sequence ID" value="HIZ64398.1"/>
    <property type="molecule type" value="Genomic_DNA"/>
</dbReference>
<comment type="caution">
    <text evidence="10">Lacks conserved residue(s) required for the propagation of feature annotation.</text>
</comment>
<evidence type="ECO:0000256" key="9">
    <source>
        <dbReference type="ARBA" id="ARBA00049338"/>
    </source>
</evidence>
<comment type="catalytic activity">
    <reaction evidence="9">
        <text>Cd(2+)(in) + ATP + H2O = Cd(2+)(out) + ADP + phosphate + H(+)</text>
        <dbReference type="Rhea" id="RHEA:12132"/>
        <dbReference type="ChEBI" id="CHEBI:15377"/>
        <dbReference type="ChEBI" id="CHEBI:15378"/>
        <dbReference type="ChEBI" id="CHEBI:30616"/>
        <dbReference type="ChEBI" id="CHEBI:43474"/>
        <dbReference type="ChEBI" id="CHEBI:48775"/>
        <dbReference type="ChEBI" id="CHEBI:456216"/>
        <dbReference type="EC" id="7.2.2.21"/>
    </reaction>
</comment>
<evidence type="ECO:0000256" key="3">
    <source>
        <dbReference type="ARBA" id="ARBA00022539"/>
    </source>
</evidence>
<gene>
    <name evidence="12" type="ORF">H9809_00600</name>
</gene>
<dbReference type="Pfam" id="PF00702">
    <property type="entry name" value="Hydrolase"/>
    <property type="match status" value="1"/>
</dbReference>
<dbReference type="InterPro" id="IPR044492">
    <property type="entry name" value="P_typ_ATPase_HD_dom"/>
</dbReference>
<reference evidence="12" key="2">
    <citation type="submission" date="2021-04" db="EMBL/GenBank/DDBJ databases">
        <authorList>
            <person name="Gilroy R."/>
        </authorList>
    </citation>
    <scope>NUCLEOTIDE SEQUENCE</scope>
    <source>
        <strain evidence="12">1068</strain>
    </source>
</reference>
<dbReference type="GO" id="GO:0005524">
    <property type="term" value="F:ATP binding"/>
    <property type="evidence" value="ECO:0007669"/>
    <property type="project" value="UniProtKB-UniRule"/>
</dbReference>
<keyword evidence="7 10" id="KW-0472">Membrane</keyword>
<comment type="subcellular location">
    <subcellularLocation>
        <location evidence="10">Cell membrane</location>
    </subcellularLocation>
    <subcellularLocation>
        <location evidence="1">Membrane</location>
        <topology evidence="1">Multi-pass membrane protein</topology>
    </subcellularLocation>
</comment>
<evidence type="ECO:0000313" key="12">
    <source>
        <dbReference type="EMBL" id="HIZ64398.1"/>
    </source>
</evidence>
<dbReference type="PANTHER" id="PTHR48085:SF5">
    <property type="entry name" value="CADMIUM_ZINC-TRANSPORTING ATPASE HMA4-RELATED"/>
    <property type="match status" value="1"/>
</dbReference>
<accession>A0A9D2FP66</accession>
<keyword evidence="10" id="KW-0479">Metal-binding</keyword>
<evidence type="ECO:0000259" key="11">
    <source>
        <dbReference type="Pfam" id="PF00122"/>
    </source>
</evidence>
<evidence type="ECO:0000256" key="8">
    <source>
        <dbReference type="ARBA" id="ARBA00039103"/>
    </source>
</evidence>
<reference evidence="12" key="1">
    <citation type="journal article" date="2021" name="PeerJ">
        <title>Extensive microbial diversity within the chicken gut microbiome revealed by metagenomics and culture.</title>
        <authorList>
            <person name="Gilroy R."/>
            <person name="Ravi A."/>
            <person name="Getino M."/>
            <person name="Pursley I."/>
            <person name="Horton D.L."/>
            <person name="Alikhan N.F."/>
            <person name="Baker D."/>
            <person name="Gharbi K."/>
            <person name="Hall N."/>
            <person name="Watson M."/>
            <person name="Adriaenssens E.M."/>
            <person name="Foster-Nyarko E."/>
            <person name="Jarju S."/>
            <person name="Secka A."/>
            <person name="Antonio M."/>
            <person name="Oren A."/>
            <person name="Chaudhuri R.R."/>
            <person name="La Ragione R."/>
            <person name="Hildebrand F."/>
            <person name="Pallen M.J."/>
        </authorList>
    </citation>
    <scope>NUCLEOTIDE SEQUENCE</scope>
    <source>
        <strain evidence="12">1068</strain>
    </source>
</reference>
<dbReference type="InterPro" id="IPR001757">
    <property type="entry name" value="P_typ_ATPase"/>
</dbReference>
<dbReference type="GO" id="GO:0046872">
    <property type="term" value="F:metal ion binding"/>
    <property type="evidence" value="ECO:0007669"/>
    <property type="project" value="UniProtKB-KW"/>
</dbReference>
<dbReference type="AlphaFoldDB" id="A0A9D2FP66"/>
<evidence type="ECO:0000256" key="6">
    <source>
        <dbReference type="ARBA" id="ARBA00022989"/>
    </source>
</evidence>
<evidence type="ECO:0000256" key="5">
    <source>
        <dbReference type="ARBA" id="ARBA00022967"/>
    </source>
</evidence>
<dbReference type="SFLD" id="SFLDF00027">
    <property type="entry name" value="p-type_atpase"/>
    <property type="match status" value="1"/>
</dbReference>
<dbReference type="GO" id="GO:0008551">
    <property type="term" value="F:P-type cadmium transporter activity"/>
    <property type="evidence" value="ECO:0007669"/>
    <property type="project" value="UniProtKB-EC"/>
</dbReference>
<name>A0A9D2FP66_9FIRM</name>
<dbReference type="InterPro" id="IPR059000">
    <property type="entry name" value="ATPase_P-type_domA"/>
</dbReference>
<keyword evidence="10" id="KW-0067">ATP-binding</keyword>
<dbReference type="PANTHER" id="PTHR48085">
    <property type="entry name" value="CADMIUM/ZINC-TRANSPORTING ATPASE HMA2-RELATED"/>
    <property type="match status" value="1"/>
</dbReference>
<dbReference type="GO" id="GO:0016887">
    <property type="term" value="F:ATP hydrolysis activity"/>
    <property type="evidence" value="ECO:0007669"/>
    <property type="project" value="InterPro"/>
</dbReference>
<evidence type="ECO:0000256" key="7">
    <source>
        <dbReference type="ARBA" id="ARBA00023136"/>
    </source>
</evidence>
<dbReference type="SUPFAM" id="SSF81653">
    <property type="entry name" value="Calcium ATPase, transduction domain A"/>
    <property type="match status" value="1"/>
</dbReference>
<dbReference type="EC" id="7.2.2.21" evidence="8"/>
<dbReference type="PRINTS" id="PR00119">
    <property type="entry name" value="CATATPASE"/>
</dbReference>
<comment type="similarity">
    <text evidence="2 10">Belongs to the cation transport ATPase (P-type) (TC 3.A.3) family. Type IB subfamily.</text>
</comment>
<dbReference type="Gene3D" id="2.70.150.10">
    <property type="entry name" value="Calcium-transporting ATPase, cytoplasmic transduction domain A"/>
    <property type="match status" value="1"/>
</dbReference>
<dbReference type="InterPro" id="IPR027256">
    <property type="entry name" value="P-typ_ATPase_IB"/>
</dbReference>
<keyword evidence="3" id="KW-0104">Cadmium</keyword>
<evidence type="ECO:0000256" key="10">
    <source>
        <dbReference type="RuleBase" id="RU362081"/>
    </source>
</evidence>
<evidence type="ECO:0000313" key="13">
    <source>
        <dbReference type="Proteomes" id="UP000824056"/>
    </source>
</evidence>
<keyword evidence="10" id="KW-1003">Cell membrane</keyword>
<keyword evidence="4 10" id="KW-0812">Transmembrane</keyword>
<dbReference type="GO" id="GO:0005886">
    <property type="term" value="C:plasma membrane"/>
    <property type="evidence" value="ECO:0007669"/>
    <property type="project" value="UniProtKB-SubCell"/>
</dbReference>
<organism evidence="12 13">
    <name type="scientific">Candidatus Blautia pullicola</name>
    <dbReference type="NCBI Taxonomy" id="2838498"/>
    <lineage>
        <taxon>Bacteria</taxon>
        <taxon>Bacillati</taxon>
        <taxon>Bacillota</taxon>
        <taxon>Clostridia</taxon>
        <taxon>Lachnospirales</taxon>
        <taxon>Lachnospiraceae</taxon>
        <taxon>Blautia</taxon>
    </lineage>
</organism>
<dbReference type="NCBIfam" id="TIGR01525">
    <property type="entry name" value="ATPase-IB_hvy"/>
    <property type="match status" value="1"/>
</dbReference>
<keyword evidence="10" id="KW-0547">Nucleotide-binding</keyword>
<dbReference type="SFLD" id="SFLDS00003">
    <property type="entry name" value="Haloacid_Dehalogenase"/>
    <property type="match status" value="1"/>
</dbReference>
<feature type="domain" description="P-type ATPase A" evidence="11">
    <location>
        <begin position="195"/>
        <end position="293"/>
    </location>
</feature>
<dbReference type="InterPro" id="IPR023214">
    <property type="entry name" value="HAD_sf"/>
</dbReference>
<dbReference type="InterPro" id="IPR051014">
    <property type="entry name" value="Cation_Transport_ATPase_IB"/>
</dbReference>
<dbReference type="InterPro" id="IPR023299">
    <property type="entry name" value="ATPase_P-typ_cyto_dom_N"/>
</dbReference>
<dbReference type="Gene3D" id="3.40.50.1000">
    <property type="entry name" value="HAD superfamily/HAD-like"/>
    <property type="match status" value="1"/>
</dbReference>
<sequence>MRIRILHEIRGRIRFATDKNKLSFAEADMLLYYMNSLDGVSSSKVYERTGHGVVCYRGSRAELLKALAAFSFEDEEWKKQVPDNTGRELMNLYKEKLVAKLAVHALCKVFLPAPLAKLKALVQSWHFLKEGLRCVRHRRLEVPVLDAAAITMSLIRGDIDTAGSIMLLLGVGEILEEWTHKKSVSDLARSMSLNVEKIWVKQGDTEILTELGEVKENDLISVHMGNMIPLDGAVVSGEAMVNQSSLTGEAVPVKKEEGAYVYAGTVVEEGELLICVKQSAGSTRYEKIVAMIEDSERLKSSLEGKAAHLADSLVPFSFGGTLLTYALTRNITKALSILMVDFSCALKLSMPIAVLTAMRECQEHCITVKGGKFLEAVAEAETVVFDKTGTFTKAQPTVARVIPFGGRNREDMLRLAACLEEHFPHSIANAVVAQAKKEGLAHEEMHSKVEYVVAHGISSQVNQEKVVIGSYHFVFEDEKCRIPHGEEEQFESLPGEYSHLYLAVSQELAAVICIEDPLREEARDIVASLKAEGIKKVVMMTGDSLRTAQAIAQKTGVDAFYAEVLPEDKASFVEKEKALGRKVIMIGDGINDSPALSAANAGIAISGGAQLAREIADITISGENLDQLVTLKKISSLLMKRINRNYRFVIGFNMGLILLGLWGVLAPGTSALLHNMSTLGITLESMTNMLDKEIRREK</sequence>
<proteinExistence type="inferred from homology"/>
<evidence type="ECO:0000256" key="4">
    <source>
        <dbReference type="ARBA" id="ARBA00022692"/>
    </source>
</evidence>
<feature type="transmembrane region" description="Helical" evidence="10">
    <location>
        <begin position="646"/>
        <end position="665"/>
    </location>
</feature>
<keyword evidence="6 10" id="KW-1133">Transmembrane helix</keyword>
<keyword evidence="5" id="KW-1278">Translocase</keyword>
<dbReference type="SUPFAM" id="SSF56784">
    <property type="entry name" value="HAD-like"/>
    <property type="match status" value="1"/>
</dbReference>
<evidence type="ECO:0000256" key="1">
    <source>
        <dbReference type="ARBA" id="ARBA00004141"/>
    </source>
</evidence>
<evidence type="ECO:0000256" key="2">
    <source>
        <dbReference type="ARBA" id="ARBA00006024"/>
    </source>
</evidence>
<dbReference type="Pfam" id="PF00122">
    <property type="entry name" value="E1-E2_ATPase"/>
    <property type="match status" value="1"/>
</dbReference>
<dbReference type="Gene3D" id="3.40.1110.10">
    <property type="entry name" value="Calcium-transporting ATPase, cytoplasmic domain N"/>
    <property type="match status" value="1"/>
</dbReference>
<comment type="caution">
    <text evidence="12">The sequence shown here is derived from an EMBL/GenBank/DDBJ whole genome shotgun (WGS) entry which is preliminary data.</text>
</comment>
<dbReference type="Proteomes" id="UP000824056">
    <property type="component" value="Unassembled WGS sequence"/>
</dbReference>
<dbReference type="InterPro" id="IPR036412">
    <property type="entry name" value="HAD-like_sf"/>
</dbReference>